<evidence type="ECO:0000313" key="3">
    <source>
        <dbReference type="Proteomes" id="UP000077266"/>
    </source>
</evidence>
<sequence length="684" mass="75838">RESSSSVLAVCKRWARVGTPLLYETVVLRSTPQAQALAAALKDNKPFGKMIKKLRVEGGYGAAVPKIFKLAPNITDLCLNLHLYADDKVVPMYKALFDAVKPRRLVLYHAEYSFNDNKGVRLALSTLCDCITNWESLRVIVLSDIFLDDEELPPGCDSSIFDAVCSASSLEEICIPQRVPRAGRRAMYVDIFSRLTERSTASLIRVGWPAVLTDFGFTIDLKEPLSAVAQQKLCFAPPKRAISGLEAVAQEVAASTVHPNFIPMASAPDSVREQIWGHIIRHVISHSQGVKDGDSDSDWDSSSSSDSDSDSDSDSNSILTSDDEQRQSRLRGPVLQCMSVCKLWLRITRQLACRSISVLNRKQFDSLADFASKYPALFRLCRHLKLFDDFSWVALRTDGLRDALVTLISHARDLVSFRLNSFPLPPDVLRILGEHSASSLVRLYIADTTSEQYTLPSFVNLRSLHIDCQPLAGTSWGFDGSPPAFPLLEEVIVSTGNELLPTLALCSLPSITCLDYDCDEDESVFPPGIRTFTAAHGDKLRLFRGANMSQWARFILESCPSLTTLDLHCWTHPPTAKELCPASPHTSLEEIVAPSRNIGNSKQFASTWSPFLDALRPETFPVLQTLKINSWEDEGLWPVTPRDIAKSPLPAAAEILLKRGIRMVDAAGRGWKPRLKLRKGDSTR</sequence>
<accession>A0A165L2N2</accession>
<dbReference type="InParanoid" id="A0A165L2N2"/>
<reference evidence="2 3" key="1">
    <citation type="journal article" date="2016" name="Mol. Biol. Evol.">
        <title>Comparative Genomics of Early-Diverging Mushroom-Forming Fungi Provides Insights into the Origins of Lignocellulose Decay Capabilities.</title>
        <authorList>
            <person name="Nagy L.G."/>
            <person name="Riley R."/>
            <person name="Tritt A."/>
            <person name="Adam C."/>
            <person name="Daum C."/>
            <person name="Floudas D."/>
            <person name="Sun H."/>
            <person name="Yadav J.S."/>
            <person name="Pangilinan J."/>
            <person name="Larsson K.H."/>
            <person name="Matsuura K."/>
            <person name="Barry K."/>
            <person name="Labutti K."/>
            <person name="Kuo R."/>
            <person name="Ohm R.A."/>
            <person name="Bhattacharya S.S."/>
            <person name="Shirouzu T."/>
            <person name="Yoshinaga Y."/>
            <person name="Martin F.M."/>
            <person name="Grigoriev I.V."/>
            <person name="Hibbett D.S."/>
        </authorList>
    </citation>
    <scope>NUCLEOTIDE SEQUENCE [LARGE SCALE GENOMIC DNA]</scope>
    <source>
        <strain evidence="2 3">HHB12029</strain>
    </source>
</reference>
<dbReference type="OrthoDB" id="2786563at2759"/>
<dbReference type="SUPFAM" id="SSF52047">
    <property type="entry name" value="RNI-like"/>
    <property type="match status" value="1"/>
</dbReference>
<name>A0A165L2N2_EXIGL</name>
<dbReference type="Gene3D" id="3.80.10.10">
    <property type="entry name" value="Ribonuclease Inhibitor"/>
    <property type="match status" value="1"/>
</dbReference>
<evidence type="ECO:0000256" key="1">
    <source>
        <dbReference type="SAM" id="MobiDB-lite"/>
    </source>
</evidence>
<evidence type="ECO:0000313" key="2">
    <source>
        <dbReference type="EMBL" id="KZV97256.1"/>
    </source>
</evidence>
<organism evidence="2 3">
    <name type="scientific">Exidia glandulosa HHB12029</name>
    <dbReference type="NCBI Taxonomy" id="1314781"/>
    <lineage>
        <taxon>Eukaryota</taxon>
        <taxon>Fungi</taxon>
        <taxon>Dikarya</taxon>
        <taxon>Basidiomycota</taxon>
        <taxon>Agaricomycotina</taxon>
        <taxon>Agaricomycetes</taxon>
        <taxon>Auriculariales</taxon>
        <taxon>Exidiaceae</taxon>
        <taxon>Exidia</taxon>
    </lineage>
</organism>
<proteinExistence type="predicted"/>
<keyword evidence="3" id="KW-1185">Reference proteome</keyword>
<protein>
    <submittedName>
        <fullName evidence="2">Uncharacterized protein</fullName>
    </submittedName>
</protein>
<dbReference type="InterPro" id="IPR032675">
    <property type="entry name" value="LRR_dom_sf"/>
</dbReference>
<dbReference type="Proteomes" id="UP000077266">
    <property type="component" value="Unassembled WGS sequence"/>
</dbReference>
<gene>
    <name evidence="2" type="ORF">EXIGLDRAFT_764550</name>
</gene>
<dbReference type="EMBL" id="KV425932">
    <property type="protein sequence ID" value="KZV97256.1"/>
    <property type="molecule type" value="Genomic_DNA"/>
</dbReference>
<feature type="region of interest" description="Disordered" evidence="1">
    <location>
        <begin position="288"/>
        <end position="325"/>
    </location>
</feature>
<dbReference type="AlphaFoldDB" id="A0A165L2N2"/>
<feature type="non-terminal residue" evidence="2">
    <location>
        <position position="1"/>
    </location>
</feature>